<evidence type="ECO:0000256" key="1">
    <source>
        <dbReference type="ARBA" id="ARBA00007812"/>
    </source>
</evidence>
<feature type="domain" description="Thiamine pyrophosphate enzyme N-terminal TPP-binding" evidence="2">
    <location>
        <begin position="1"/>
        <end position="112"/>
    </location>
</feature>
<dbReference type="InterPro" id="IPR012001">
    <property type="entry name" value="Thiamin_PyroP_enz_TPP-bd_dom"/>
</dbReference>
<dbReference type="GO" id="GO:0005948">
    <property type="term" value="C:acetolactate synthase complex"/>
    <property type="evidence" value="ECO:0007669"/>
    <property type="project" value="TreeGrafter"/>
</dbReference>
<evidence type="ECO:0000313" key="3">
    <source>
        <dbReference type="EMBL" id="CAE7204190.1"/>
    </source>
</evidence>
<dbReference type="GO" id="GO:0009097">
    <property type="term" value="P:isoleucine biosynthetic process"/>
    <property type="evidence" value="ECO:0007669"/>
    <property type="project" value="TreeGrafter"/>
</dbReference>
<dbReference type="PANTHER" id="PTHR18968">
    <property type="entry name" value="THIAMINE PYROPHOSPHATE ENZYMES"/>
    <property type="match status" value="1"/>
</dbReference>
<dbReference type="SUPFAM" id="SSF52518">
    <property type="entry name" value="Thiamin diphosphate-binding fold (THDP-binding)"/>
    <property type="match status" value="1"/>
</dbReference>
<evidence type="ECO:0000259" key="2">
    <source>
        <dbReference type="Pfam" id="PF02776"/>
    </source>
</evidence>
<dbReference type="Proteomes" id="UP000649617">
    <property type="component" value="Unassembled WGS sequence"/>
</dbReference>
<dbReference type="InterPro" id="IPR029061">
    <property type="entry name" value="THDP-binding"/>
</dbReference>
<dbReference type="EMBL" id="CAJNIZ010001986">
    <property type="protein sequence ID" value="CAE7204190.1"/>
    <property type="molecule type" value="Genomic_DNA"/>
</dbReference>
<dbReference type="Gene3D" id="3.40.50.970">
    <property type="match status" value="1"/>
</dbReference>
<dbReference type="GO" id="GO:0005739">
    <property type="term" value="C:mitochondrion"/>
    <property type="evidence" value="ECO:0007669"/>
    <property type="project" value="TreeGrafter"/>
</dbReference>
<dbReference type="Pfam" id="PF02776">
    <property type="entry name" value="TPP_enzyme_N"/>
    <property type="match status" value="1"/>
</dbReference>
<dbReference type="GO" id="GO:0030976">
    <property type="term" value="F:thiamine pyrophosphate binding"/>
    <property type="evidence" value="ECO:0007669"/>
    <property type="project" value="InterPro"/>
</dbReference>
<dbReference type="GO" id="GO:0003984">
    <property type="term" value="F:acetolactate synthase activity"/>
    <property type="evidence" value="ECO:0007669"/>
    <property type="project" value="TreeGrafter"/>
</dbReference>
<accession>A0A812JE01</accession>
<protein>
    <submittedName>
        <fullName evidence="3">ILV2 protein</fullName>
    </submittedName>
</protein>
<comment type="similarity">
    <text evidence="1">Belongs to the TPP enzyme family.</text>
</comment>
<dbReference type="GO" id="GO:0009099">
    <property type="term" value="P:L-valine biosynthetic process"/>
    <property type="evidence" value="ECO:0007669"/>
    <property type="project" value="TreeGrafter"/>
</dbReference>
<comment type="caution">
    <text evidence="3">The sequence shown here is derived from an EMBL/GenBank/DDBJ whole genome shotgun (WGS) entry which is preliminary data.</text>
</comment>
<organism evidence="3 4">
    <name type="scientific">Symbiodinium pilosum</name>
    <name type="common">Dinoflagellate</name>
    <dbReference type="NCBI Taxonomy" id="2952"/>
    <lineage>
        <taxon>Eukaryota</taxon>
        <taxon>Sar</taxon>
        <taxon>Alveolata</taxon>
        <taxon>Dinophyceae</taxon>
        <taxon>Suessiales</taxon>
        <taxon>Symbiodiniaceae</taxon>
        <taxon>Symbiodinium</taxon>
    </lineage>
</organism>
<name>A0A812JE01_SYMPI</name>
<reference evidence="3" key="1">
    <citation type="submission" date="2021-02" db="EMBL/GenBank/DDBJ databases">
        <authorList>
            <person name="Dougan E. K."/>
            <person name="Rhodes N."/>
            <person name="Thang M."/>
            <person name="Chan C."/>
        </authorList>
    </citation>
    <scope>NUCLEOTIDE SEQUENCE</scope>
</reference>
<dbReference type="PANTHER" id="PTHR18968:SF13">
    <property type="entry name" value="ACETOLACTATE SYNTHASE CATALYTIC SUBUNIT, MITOCHONDRIAL"/>
    <property type="match status" value="1"/>
</dbReference>
<dbReference type="CDD" id="cd07035">
    <property type="entry name" value="TPP_PYR_POX_like"/>
    <property type="match status" value="1"/>
</dbReference>
<dbReference type="GO" id="GO:0050660">
    <property type="term" value="F:flavin adenine dinucleotide binding"/>
    <property type="evidence" value="ECO:0007669"/>
    <property type="project" value="TreeGrafter"/>
</dbReference>
<gene>
    <name evidence="3" type="primary">ILV2</name>
    <name evidence="3" type="ORF">SPIL2461_LOCUS1919</name>
</gene>
<evidence type="ECO:0000313" key="4">
    <source>
        <dbReference type="Proteomes" id="UP000649617"/>
    </source>
</evidence>
<proteinExistence type="inferred from homology"/>
<sequence length="139" mass="14459">MTGGEVIFNMLVEHGVDTVFGYSGGAVLPLIDAFHGKNIQWITSSHEQCSGHSAAAYAKSTGKFGVAIVTSGPGLTNLVTPMQDALTDGVPMVIFSGQVPTGAMGTDAFQETEHALAAVQPCYSLGRICVNSIECMPQP</sequence>
<dbReference type="OrthoDB" id="16262at2759"/>
<dbReference type="InterPro" id="IPR045229">
    <property type="entry name" value="TPP_enz"/>
</dbReference>
<keyword evidence="4" id="KW-1185">Reference proteome</keyword>
<dbReference type="AlphaFoldDB" id="A0A812JE01"/>